<dbReference type="Proteomes" id="UP000215902">
    <property type="component" value="Unassembled WGS sequence"/>
</dbReference>
<name>A0A267DZE3_9PLAT</name>
<comment type="caution">
    <text evidence="2">The sequence shown here is derived from an EMBL/GenBank/DDBJ whole genome shotgun (WGS) entry which is preliminary data.</text>
</comment>
<dbReference type="EMBL" id="NIVC01003015">
    <property type="protein sequence ID" value="PAA53852.1"/>
    <property type="molecule type" value="Genomic_DNA"/>
</dbReference>
<organism evidence="2 3">
    <name type="scientific">Macrostomum lignano</name>
    <dbReference type="NCBI Taxonomy" id="282301"/>
    <lineage>
        <taxon>Eukaryota</taxon>
        <taxon>Metazoa</taxon>
        <taxon>Spiralia</taxon>
        <taxon>Lophotrochozoa</taxon>
        <taxon>Platyhelminthes</taxon>
        <taxon>Rhabditophora</taxon>
        <taxon>Macrostomorpha</taxon>
        <taxon>Macrostomida</taxon>
        <taxon>Macrostomidae</taxon>
        <taxon>Macrostomum</taxon>
    </lineage>
</organism>
<gene>
    <name evidence="2" type="ORF">BOX15_Mlig017262g1</name>
</gene>
<feature type="signal peptide" evidence="1">
    <location>
        <begin position="1"/>
        <end position="32"/>
    </location>
</feature>
<proteinExistence type="predicted"/>
<evidence type="ECO:0000313" key="2">
    <source>
        <dbReference type="EMBL" id="PAA53852.1"/>
    </source>
</evidence>
<feature type="chain" id="PRO_5012672968" evidence="1">
    <location>
        <begin position="33"/>
        <end position="161"/>
    </location>
</feature>
<dbReference type="AlphaFoldDB" id="A0A267DZE3"/>
<keyword evidence="1" id="KW-0732">Signal</keyword>
<reference evidence="2 3" key="1">
    <citation type="submission" date="2017-06" db="EMBL/GenBank/DDBJ databases">
        <title>A platform for efficient transgenesis in Macrostomum lignano, a flatworm model organism for stem cell research.</title>
        <authorList>
            <person name="Berezikov E."/>
        </authorList>
    </citation>
    <scope>NUCLEOTIDE SEQUENCE [LARGE SCALE GENOMIC DNA]</scope>
    <source>
        <strain evidence="2">DV1</strain>
        <tissue evidence="2">Whole organism</tissue>
    </source>
</reference>
<protein>
    <submittedName>
        <fullName evidence="2">Uncharacterized protein</fullName>
    </submittedName>
</protein>
<keyword evidence="3" id="KW-1185">Reference proteome</keyword>
<accession>A0A267DZE3</accession>
<evidence type="ECO:0000313" key="3">
    <source>
        <dbReference type="Proteomes" id="UP000215902"/>
    </source>
</evidence>
<sequence>MKSEERSVIKAGSRALLRLQLLLIICGRIATAHSVTEDLREVCVGAELLGKFPDPTREPLLNTNQSYKVHDSIIGQPVCSFEQQEDYDPRRIPTRILHVKCASSDALLPGRCLTQTVRVPVLNSVHRTVSWVDDSDAKLLVYKKAYIDWAIDCAFVSNSNC</sequence>
<evidence type="ECO:0000256" key="1">
    <source>
        <dbReference type="SAM" id="SignalP"/>
    </source>
</evidence>